<evidence type="ECO:0000256" key="1">
    <source>
        <dbReference type="SAM" id="MobiDB-lite"/>
    </source>
</evidence>
<comment type="caution">
    <text evidence="2">The sequence shown here is derived from an EMBL/GenBank/DDBJ whole genome shotgun (WGS) entry which is preliminary data.</text>
</comment>
<evidence type="ECO:0000313" key="2">
    <source>
        <dbReference type="EMBL" id="GBN15922.1"/>
    </source>
</evidence>
<reference evidence="2 3" key="1">
    <citation type="journal article" date="2019" name="Sci. Rep.">
        <title>Orb-weaving spider Araneus ventricosus genome elucidates the spidroin gene catalogue.</title>
        <authorList>
            <person name="Kono N."/>
            <person name="Nakamura H."/>
            <person name="Ohtoshi R."/>
            <person name="Moran D.A.P."/>
            <person name="Shinohara A."/>
            <person name="Yoshida Y."/>
            <person name="Fujiwara M."/>
            <person name="Mori M."/>
            <person name="Tomita M."/>
            <person name="Arakawa K."/>
        </authorList>
    </citation>
    <scope>NUCLEOTIDE SEQUENCE [LARGE SCALE GENOMIC DNA]</scope>
</reference>
<dbReference type="EMBL" id="BGPR01006079">
    <property type="protein sequence ID" value="GBN15922.1"/>
    <property type="molecule type" value="Genomic_DNA"/>
</dbReference>
<proteinExistence type="predicted"/>
<feature type="region of interest" description="Disordered" evidence="1">
    <location>
        <begin position="88"/>
        <end position="135"/>
    </location>
</feature>
<gene>
    <name evidence="2" type="ORF">AVEN_56359_1</name>
</gene>
<name>A0A4Y2LMS5_ARAVE</name>
<protein>
    <submittedName>
        <fullName evidence="2">Uncharacterized protein</fullName>
    </submittedName>
</protein>
<accession>A0A4Y2LMS5</accession>
<keyword evidence="3" id="KW-1185">Reference proteome</keyword>
<feature type="compositionally biased region" description="Polar residues" evidence="1">
    <location>
        <begin position="124"/>
        <end position="135"/>
    </location>
</feature>
<evidence type="ECO:0000313" key="3">
    <source>
        <dbReference type="Proteomes" id="UP000499080"/>
    </source>
</evidence>
<dbReference type="AlphaFoldDB" id="A0A4Y2LMS5"/>
<organism evidence="2 3">
    <name type="scientific">Araneus ventricosus</name>
    <name type="common">Orbweaver spider</name>
    <name type="synonym">Epeira ventricosa</name>
    <dbReference type="NCBI Taxonomy" id="182803"/>
    <lineage>
        <taxon>Eukaryota</taxon>
        <taxon>Metazoa</taxon>
        <taxon>Ecdysozoa</taxon>
        <taxon>Arthropoda</taxon>
        <taxon>Chelicerata</taxon>
        <taxon>Arachnida</taxon>
        <taxon>Araneae</taxon>
        <taxon>Araneomorphae</taxon>
        <taxon>Entelegynae</taxon>
        <taxon>Araneoidea</taxon>
        <taxon>Araneidae</taxon>
        <taxon>Araneus</taxon>
    </lineage>
</organism>
<feature type="compositionally biased region" description="Basic and acidic residues" evidence="1">
    <location>
        <begin position="100"/>
        <end position="123"/>
    </location>
</feature>
<sequence>MKSHESDKVQPTPHYLFLVHECCILPFQAAHRARDGFRPGLDVLLHQPHHLRRHEPAVQAGVRAALLRAQGEGEQLELQHRPLRLQPLQDPHVRGVRLQPHLERKQRALRAEQREEQEERREQNLITQDSPLKVF</sequence>
<dbReference type="Proteomes" id="UP000499080">
    <property type="component" value="Unassembled WGS sequence"/>
</dbReference>